<evidence type="ECO:0000313" key="2">
    <source>
        <dbReference type="Proteomes" id="UP000054166"/>
    </source>
</evidence>
<organism evidence="1 2">
    <name type="scientific">Piloderma croceum (strain F 1598)</name>
    <dbReference type="NCBI Taxonomy" id="765440"/>
    <lineage>
        <taxon>Eukaryota</taxon>
        <taxon>Fungi</taxon>
        <taxon>Dikarya</taxon>
        <taxon>Basidiomycota</taxon>
        <taxon>Agaricomycotina</taxon>
        <taxon>Agaricomycetes</taxon>
        <taxon>Agaricomycetidae</taxon>
        <taxon>Atheliales</taxon>
        <taxon>Atheliaceae</taxon>
        <taxon>Piloderma</taxon>
    </lineage>
</organism>
<protein>
    <recommendedName>
        <fullName evidence="3">Caspase family p20 domain-containing protein</fullName>
    </recommendedName>
</protein>
<evidence type="ECO:0008006" key="3">
    <source>
        <dbReference type="Google" id="ProtNLM"/>
    </source>
</evidence>
<gene>
    <name evidence="1" type="ORF">PILCRDRAFT_437099</name>
</gene>
<reference evidence="1 2" key="1">
    <citation type="submission" date="2014-04" db="EMBL/GenBank/DDBJ databases">
        <authorList>
            <consortium name="DOE Joint Genome Institute"/>
            <person name="Kuo A."/>
            <person name="Tarkka M."/>
            <person name="Buscot F."/>
            <person name="Kohler A."/>
            <person name="Nagy L.G."/>
            <person name="Floudas D."/>
            <person name="Copeland A."/>
            <person name="Barry K.W."/>
            <person name="Cichocki N."/>
            <person name="Veneault-Fourrey C."/>
            <person name="LaButti K."/>
            <person name="Lindquist E.A."/>
            <person name="Lipzen A."/>
            <person name="Lundell T."/>
            <person name="Morin E."/>
            <person name="Murat C."/>
            <person name="Sun H."/>
            <person name="Tunlid A."/>
            <person name="Henrissat B."/>
            <person name="Grigoriev I.V."/>
            <person name="Hibbett D.S."/>
            <person name="Martin F."/>
            <person name="Nordberg H.P."/>
            <person name="Cantor M.N."/>
            <person name="Hua S.X."/>
        </authorList>
    </citation>
    <scope>NUCLEOTIDE SEQUENCE [LARGE SCALE GENOMIC DNA]</scope>
    <source>
        <strain evidence="1 2">F 1598</strain>
    </source>
</reference>
<dbReference type="EMBL" id="KN832991">
    <property type="protein sequence ID" value="KIM83244.1"/>
    <property type="molecule type" value="Genomic_DNA"/>
</dbReference>
<keyword evidence="2" id="KW-1185">Reference proteome</keyword>
<dbReference type="HOGENOM" id="CLU_696594_0_0_1"/>
<reference evidence="2" key="2">
    <citation type="submission" date="2015-01" db="EMBL/GenBank/DDBJ databases">
        <title>Evolutionary Origins and Diversification of the Mycorrhizal Mutualists.</title>
        <authorList>
            <consortium name="DOE Joint Genome Institute"/>
            <consortium name="Mycorrhizal Genomics Consortium"/>
            <person name="Kohler A."/>
            <person name="Kuo A."/>
            <person name="Nagy L.G."/>
            <person name="Floudas D."/>
            <person name="Copeland A."/>
            <person name="Barry K.W."/>
            <person name="Cichocki N."/>
            <person name="Veneault-Fourrey C."/>
            <person name="LaButti K."/>
            <person name="Lindquist E.A."/>
            <person name="Lipzen A."/>
            <person name="Lundell T."/>
            <person name="Morin E."/>
            <person name="Murat C."/>
            <person name="Riley R."/>
            <person name="Ohm R."/>
            <person name="Sun H."/>
            <person name="Tunlid A."/>
            <person name="Henrissat B."/>
            <person name="Grigoriev I.V."/>
            <person name="Hibbett D.S."/>
            <person name="Martin F."/>
        </authorList>
    </citation>
    <scope>NUCLEOTIDE SEQUENCE [LARGE SCALE GENOMIC DNA]</scope>
    <source>
        <strain evidence="2">F 1598</strain>
    </source>
</reference>
<dbReference type="OrthoDB" id="3223806at2759"/>
<accession>A0A0C3FUX9</accession>
<dbReference type="Gene3D" id="3.40.50.1460">
    <property type="match status" value="1"/>
</dbReference>
<name>A0A0C3FUX9_PILCF</name>
<dbReference type="InParanoid" id="A0A0C3FUX9"/>
<dbReference type="AlphaFoldDB" id="A0A0C3FUX9"/>
<sequence length="396" mass="43410">MSARVFALVIGIDSYRSGSIWNLESAVSDAKSIKHWLVHHLCVPRHQIRTLLDGEATTANIENAFTSHLLDNPAIERGDAILIYWAGHGSSLLVPRSISGSLSARGYSHIDVLVTYDHDTKSPSGSGRISGISDRSMFTMMRALAAAKGDNITLALDASFSAPARSQNRGSVRWTPTVKATAENVIAGLWRVDDISAGEGFFRSEYDTHTLLTASGPHEGAVEGNDGGRFTQSLIRAAGVLPLHQTSYVDLISHMTSSDPSFDENHDQTPRSLGLHKSRIIFHALPFVADERFIALDAHPTSDHFRIEMGSVHGIVEGTELSMHRHNRRGSLNPALDSLKVLEVHATWSLARRRSRDGVQGEWAQITQKTPFQPKAYLRKHLPFRHAGGTGRAIQV</sequence>
<evidence type="ECO:0000313" key="1">
    <source>
        <dbReference type="EMBL" id="KIM83244.1"/>
    </source>
</evidence>
<proteinExistence type="predicted"/>
<dbReference type="Proteomes" id="UP000054166">
    <property type="component" value="Unassembled WGS sequence"/>
</dbReference>